<dbReference type="SUPFAM" id="SSF58104">
    <property type="entry name" value="Methyl-accepting chemotaxis protein (MCP) signaling domain"/>
    <property type="match status" value="1"/>
</dbReference>
<dbReference type="EMBL" id="FRFG01000080">
    <property type="protein sequence ID" value="SHO58825.1"/>
    <property type="molecule type" value="Genomic_DNA"/>
</dbReference>
<protein>
    <submittedName>
        <fullName evidence="12">Methyl-accepting chemotaxis protein CtpH</fullName>
    </submittedName>
</protein>
<dbReference type="Gene3D" id="1.10.287.950">
    <property type="entry name" value="Methyl-accepting chemotaxis protein"/>
    <property type="match status" value="1"/>
</dbReference>
<feature type="transmembrane region" description="Helical" evidence="9">
    <location>
        <begin position="12"/>
        <end position="31"/>
    </location>
</feature>
<dbReference type="GO" id="GO:0006935">
    <property type="term" value="P:chemotaxis"/>
    <property type="evidence" value="ECO:0007669"/>
    <property type="project" value="UniProtKB-ARBA"/>
</dbReference>
<sequence length="626" mass="69360">MDVLKLSQKQKNTVFIVILCCGFLLMGLFTAQKLSSMAVYYEKSGEVAHGEVTLFSTHTKLLSLAAERSEVLAKDVTRVSKELEALVKDVALDAQFLQTIFLQSESEQIRHAIIQFEKSMKPWLRIKSELGFSVNEGQLAVLSELAKKIEGKIEETGMVTIRSDFRALIKAQQNYLLEPNEQHMKLFNRAMAMFVNTSKSYATYGSYKQEIEQYKRVFIRISELSQQLQDTESKLSESEKVAQKVIHDVSQKMMSVSRQYQTEAQAEASQTMWSVLIACAALAIITITIFLTHNISFSRALAQIKNVLENLSKGDLSQRIDISNNAKDEFNQLGVAINDSCSNLGLLVKKVKKSSQHLSGDAADLNQSLDRLVDSQLDIVNQTELLASATEQVSVTTQEVSQSLSFVAQVSQDSTTAAREGSQVIESAIHSLEEVNQILMSAAAHIKQLEQASDKVDSVMDIINSIAEQTNLLALNAAIEAARAGEQGRGFAVVADEVRSLAVRTVDAVSDISETIETMKRESTEVIQFIGQSEHSIQSGQEKGNEARLALSHITDKATEAASQTENIFLSMKELATTSQSMANNMAQISDSMKNLEEDNEILRNTSRQVEQRSSDLSRDCQQFLL</sequence>
<dbReference type="AlphaFoldDB" id="A0A1M7Z201"/>
<evidence type="ECO:0000256" key="7">
    <source>
        <dbReference type="PROSITE-ProRule" id="PRU00284"/>
    </source>
</evidence>
<dbReference type="SMART" id="SM00283">
    <property type="entry name" value="MA"/>
    <property type="match status" value="1"/>
</dbReference>
<dbReference type="STRING" id="1117707.VQ7734_04597"/>
<feature type="coiled-coil region" evidence="8">
    <location>
        <begin position="579"/>
        <end position="613"/>
    </location>
</feature>
<dbReference type="Pfam" id="PF00672">
    <property type="entry name" value="HAMP"/>
    <property type="match status" value="1"/>
</dbReference>
<evidence type="ECO:0000256" key="4">
    <source>
        <dbReference type="ARBA" id="ARBA00023136"/>
    </source>
</evidence>
<dbReference type="InterPro" id="IPR004089">
    <property type="entry name" value="MCPsignal_dom"/>
</dbReference>
<keyword evidence="13" id="KW-1185">Reference proteome</keyword>
<dbReference type="CDD" id="cd06225">
    <property type="entry name" value="HAMP"/>
    <property type="match status" value="1"/>
</dbReference>
<dbReference type="PANTHER" id="PTHR32089:SF119">
    <property type="entry name" value="METHYL-ACCEPTING CHEMOTAXIS PROTEIN CTPL"/>
    <property type="match status" value="1"/>
</dbReference>
<keyword evidence="4 9" id="KW-0472">Membrane</keyword>
<dbReference type="GO" id="GO:0016020">
    <property type="term" value="C:membrane"/>
    <property type="evidence" value="ECO:0007669"/>
    <property type="project" value="UniProtKB-SubCell"/>
</dbReference>
<comment type="similarity">
    <text evidence="6">Belongs to the methyl-accepting chemotaxis (MCP) protein family.</text>
</comment>
<comment type="subcellular location">
    <subcellularLocation>
        <location evidence="1">Membrane</location>
        <topology evidence="1">Multi-pass membrane protein</topology>
    </subcellularLocation>
</comment>
<dbReference type="GO" id="GO:0007165">
    <property type="term" value="P:signal transduction"/>
    <property type="evidence" value="ECO:0007669"/>
    <property type="project" value="UniProtKB-KW"/>
</dbReference>
<dbReference type="PROSITE" id="PS50885">
    <property type="entry name" value="HAMP"/>
    <property type="match status" value="1"/>
</dbReference>
<evidence type="ECO:0000259" key="10">
    <source>
        <dbReference type="PROSITE" id="PS50111"/>
    </source>
</evidence>
<name>A0A1M7Z201_9VIBR</name>
<keyword evidence="2 9" id="KW-0812">Transmembrane</keyword>
<organism evidence="12 13">
    <name type="scientific">Vibrio quintilis</name>
    <dbReference type="NCBI Taxonomy" id="1117707"/>
    <lineage>
        <taxon>Bacteria</taxon>
        <taxon>Pseudomonadati</taxon>
        <taxon>Pseudomonadota</taxon>
        <taxon>Gammaproteobacteria</taxon>
        <taxon>Vibrionales</taxon>
        <taxon>Vibrionaceae</taxon>
        <taxon>Vibrio</taxon>
    </lineage>
</organism>
<dbReference type="SMART" id="SM00304">
    <property type="entry name" value="HAMP"/>
    <property type="match status" value="1"/>
</dbReference>
<evidence type="ECO:0000256" key="8">
    <source>
        <dbReference type="SAM" id="Coils"/>
    </source>
</evidence>
<dbReference type="Gene3D" id="1.20.120.810">
    <property type="entry name" value="Vinculin, Vh2 four-helix bundle"/>
    <property type="match status" value="1"/>
</dbReference>
<evidence type="ECO:0000256" key="5">
    <source>
        <dbReference type="ARBA" id="ARBA00023224"/>
    </source>
</evidence>
<dbReference type="CDD" id="cd11386">
    <property type="entry name" value="MCP_signal"/>
    <property type="match status" value="1"/>
</dbReference>
<evidence type="ECO:0000259" key="11">
    <source>
        <dbReference type="PROSITE" id="PS50885"/>
    </source>
</evidence>
<dbReference type="InterPro" id="IPR003660">
    <property type="entry name" value="HAMP_dom"/>
</dbReference>
<dbReference type="RefSeq" id="WP_073586266.1">
    <property type="nucleotide sequence ID" value="NZ_AP024897.1"/>
</dbReference>
<proteinExistence type="inferred from homology"/>
<evidence type="ECO:0000256" key="3">
    <source>
        <dbReference type="ARBA" id="ARBA00022989"/>
    </source>
</evidence>
<dbReference type="Pfam" id="PF00015">
    <property type="entry name" value="MCPsignal"/>
    <property type="match status" value="1"/>
</dbReference>
<keyword evidence="8" id="KW-0175">Coiled coil</keyword>
<dbReference type="PROSITE" id="PS50111">
    <property type="entry name" value="CHEMOTAXIS_TRANSDUC_2"/>
    <property type="match status" value="1"/>
</dbReference>
<evidence type="ECO:0000256" key="1">
    <source>
        <dbReference type="ARBA" id="ARBA00004141"/>
    </source>
</evidence>
<dbReference type="PANTHER" id="PTHR32089">
    <property type="entry name" value="METHYL-ACCEPTING CHEMOTAXIS PROTEIN MCPB"/>
    <property type="match status" value="1"/>
</dbReference>
<evidence type="ECO:0000313" key="12">
    <source>
        <dbReference type="EMBL" id="SHO58825.1"/>
    </source>
</evidence>
<feature type="domain" description="Methyl-accepting transducer" evidence="10">
    <location>
        <begin position="354"/>
        <end position="590"/>
    </location>
</feature>
<evidence type="ECO:0000313" key="13">
    <source>
        <dbReference type="Proteomes" id="UP000184600"/>
    </source>
</evidence>
<keyword evidence="5 7" id="KW-0807">Transducer</keyword>
<reference evidence="13" key="1">
    <citation type="submission" date="2016-12" db="EMBL/GenBank/DDBJ databases">
        <authorList>
            <person name="Rodrigo-Torres L."/>
            <person name="Arahal R.D."/>
            <person name="Lucena T."/>
        </authorList>
    </citation>
    <scope>NUCLEOTIDE SEQUENCE [LARGE SCALE GENOMIC DNA]</scope>
</reference>
<evidence type="ECO:0000256" key="6">
    <source>
        <dbReference type="ARBA" id="ARBA00029447"/>
    </source>
</evidence>
<feature type="transmembrane region" description="Helical" evidence="9">
    <location>
        <begin position="272"/>
        <end position="291"/>
    </location>
</feature>
<dbReference type="Proteomes" id="UP000184600">
    <property type="component" value="Unassembled WGS sequence"/>
</dbReference>
<accession>A0A1M7Z201</accession>
<feature type="domain" description="HAMP" evidence="11">
    <location>
        <begin position="295"/>
        <end position="349"/>
    </location>
</feature>
<evidence type="ECO:0000256" key="2">
    <source>
        <dbReference type="ARBA" id="ARBA00022692"/>
    </source>
</evidence>
<evidence type="ECO:0000256" key="9">
    <source>
        <dbReference type="SAM" id="Phobius"/>
    </source>
</evidence>
<dbReference type="OrthoDB" id="6092731at2"/>
<keyword evidence="3 9" id="KW-1133">Transmembrane helix</keyword>
<gene>
    <name evidence="12" type="primary">ctpH_5</name>
    <name evidence="12" type="ORF">VQ7734_04597</name>
</gene>